<keyword evidence="2" id="KW-1003">Cell membrane</keyword>
<dbReference type="GO" id="GO:0007165">
    <property type="term" value="P:signal transduction"/>
    <property type="evidence" value="ECO:0007669"/>
    <property type="project" value="UniProtKB-KW"/>
</dbReference>
<comment type="subcellular location">
    <subcellularLocation>
        <location evidence="1 10">Cell membrane</location>
        <topology evidence="1 10">Multi-pass membrane protein</topology>
    </subcellularLocation>
</comment>
<evidence type="ECO:0000256" key="10">
    <source>
        <dbReference type="RuleBase" id="RU351113"/>
    </source>
</evidence>
<dbReference type="AlphaFoldDB" id="A0A0E3U361"/>
<dbReference type="Pfam" id="PF02949">
    <property type="entry name" value="7tm_6"/>
    <property type="match status" value="1"/>
</dbReference>
<feature type="transmembrane region" description="Helical" evidence="10">
    <location>
        <begin position="253"/>
        <end position="272"/>
    </location>
</feature>
<evidence type="ECO:0000256" key="4">
    <source>
        <dbReference type="ARBA" id="ARBA00022692"/>
    </source>
</evidence>
<dbReference type="GO" id="GO:0004984">
    <property type="term" value="F:olfactory receptor activity"/>
    <property type="evidence" value="ECO:0007669"/>
    <property type="project" value="InterPro"/>
</dbReference>
<keyword evidence="7 10" id="KW-0472">Membrane</keyword>
<evidence type="ECO:0000256" key="2">
    <source>
        <dbReference type="ARBA" id="ARBA00022475"/>
    </source>
</evidence>
<sequence length="383" mass="43360">MAFYKISIKTSLTMLNLKGLNPLISTRSSNTRAITFLLTEVLATITVASSLFTKTLEADSVVDNISGIVFSIQTICKEVTMLLCRDEFVALLNYVEEFWPVNEFGIESGTNIRNIQKSTSKALKIFRCLLLMCTVIIISEPFFAEGRQFPVSWIDISCIQTSLICYGVIYGFLCGCTIGLVIFLSLIDGLFFNLLSYGYCELEQVKYALFNLSIDGDVRGDQVETLREIAVLVRHHVTSLEYVQRVKKLMSKVMLYQFSSSLFTLCTGLYVLTYQGFPPSVEAAVKFVPFVACAAFQIFAYCVAGQKISEQTESIANAAYECRWWFKHQPRLQRSICLIIQRSHRRIVLSAGGLWNLDMDTFIRILKASFSLLTFMQTMYIPE</sequence>
<accession>A0A0E3U361</accession>
<comment type="similarity">
    <text evidence="10">Belongs to the insect chemoreceptor superfamily. Heteromeric odorant receptor channel (TC 1.A.69) family.</text>
</comment>
<name>A0A0E3U361_9SCAR</name>
<proteinExistence type="evidence at transcript level"/>
<evidence type="ECO:0000256" key="7">
    <source>
        <dbReference type="ARBA" id="ARBA00023136"/>
    </source>
</evidence>
<evidence type="ECO:0000256" key="6">
    <source>
        <dbReference type="ARBA" id="ARBA00022989"/>
    </source>
</evidence>
<keyword evidence="5 10" id="KW-0552">Olfaction</keyword>
<evidence type="ECO:0000256" key="5">
    <source>
        <dbReference type="ARBA" id="ARBA00022725"/>
    </source>
</evidence>
<feature type="transmembrane region" description="Helical" evidence="10">
    <location>
        <begin position="164"/>
        <end position="187"/>
    </location>
</feature>
<dbReference type="PANTHER" id="PTHR21137">
    <property type="entry name" value="ODORANT RECEPTOR"/>
    <property type="match status" value="1"/>
</dbReference>
<feature type="transmembrane region" description="Helical" evidence="10">
    <location>
        <begin position="125"/>
        <end position="144"/>
    </location>
</feature>
<keyword evidence="4 10" id="KW-0812">Transmembrane</keyword>
<keyword evidence="9 10" id="KW-0807">Transducer</keyword>
<evidence type="ECO:0000256" key="3">
    <source>
        <dbReference type="ARBA" id="ARBA00022606"/>
    </source>
</evidence>
<reference evidence="11" key="1">
    <citation type="journal article" date="2015" name="PLoS ONE">
        <title>Chemosensory Gene Families in Adult Antennae of Anomala corpulenta Motschulsky (Coleoptera: Scarabaeidae: Rutelinae).</title>
        <authorList>
            <person name="Li X."/>
            <person name="Ju Q."/>
            <person name="Jie W."/>
            <person name="Li F."/>
            <person name="Jiang X."/>
            <person name="Hu J."/>
            <person name="Qu M."/>
        </authorList>
    </citation>
    <scope>NUCLEOTIDE SEQUENCE</scope>
</reference>
<gene>
    <name evidence="11" type="primary">OR11</name>
</gene>
<evidence type="ECO:0000256" key="8">
    <source>
        <dbReference type="ARBA" id="ARBA00023170"/>
    </source>
</evidence>
<dbReference type="InterPro" id="IPR004117">
    <property type="entry name" value="7tm6_olfct_rcpt"/>
</dbReference>
<protein>
    <recommendedName>
        <fullName evidence="10">Odorant receptor</fullName>
    </recommendedName>
</protein>
<dbReference type="PANTHER" id="PTHR21137:SF35">
    <property type="entry name" value="ODORANT RECEPTOR 19A-RELATED"/>
    <property type="match status" value="1"/>
</dbReference>
<dbReference type="GO" id="GO:0005886">
    <property type="term" value="C:plasma membrane"/>
    <property type="evidence" value="ECO:0007669"/>
    <property type="project" value="UniProtKB-SubCell"/>
</dbReference>
<keyword evidence="8 10" id="KW-0675">Receptor</keyword>
<keyword evidence="6 10" id="KW-1133">Transmembrane helix</keyword>
<evidence type="ECO:0000256" key="1">
    <source>
        <dbReference type="ARBA" id="ARBA00004651"/>
    </source>
</evidence>
<evidence type="ECO:0000256" key="9">
    <source>
        <dbReference type="ARBA" id="ARBA00023224"/>
    </source>
</evidence>
<dbReference type="EMBL" id="KM251665">
    <property type="protein sequence ID" value="AKC58546.1"/>
    <property type="molecule type" value="mRNA"/>
</dbReference>
<feature type="transmembrane region" description="Helical" evidence="10">
    <location>
        <begin position="284"/>
        <end position="304"/>
    </location>
</feature>
<comment type="caution">
    <text evidence="10">Lacks conserved residue(s) required for the propagation of feature annotation.</text>
</comment>
<keyword evidence="3 10" id="KW-0716">Sensory transduction</keyword>
<organism evidence="11">
    <name type="scientific">Anomala corpulenta</name>
    <dbReference type="NCBI Taxonomy" id="931571"/>
    <lineage>
        <taxon>Eukaryota</taxon>
        <taxon>Metazoa</taxon>
        <taxon>Ecdysozoa</taxon>
        <taxon>Arthropoda</taxon>
        <taxon>Hexapoda</taxon>
        <taxon>Insecta</taxon>
        <taxon>Pterygota</taxon>
        <taxon>Neoptera</taxon>
        <taxon>Endopterygota</taxon>
        <taxon>Coleoptera</taxon>
        <taxon>Polyphaga</taxon>
        <taxon>Scarabaeiformia</taxon>
        <taxon>Scarabaeidae</taxon>
        <taxon>Rutelinae</taxon>
        <taxon>Anomala</taxon>
    </lineage>
</organism>
<dbReference type="GO" id="GO:0005549">
    <property type="term" value="F:odorant binding"/>
    <property type="evidence" value="ECO:0007669"/>
    <property type="project" value="InterPro"/>
</dbReference>
<evidence type="ECO:0000313" key="11">
    <source>
        <dbReference type="EMBL" id="AKC58546.1"/>
    </source>
</evidence>